<dbReference type="GO" id="GO:0035091">
    <property type="term" value="F:phosphatidylinositol binding"/>
    <property type="evidence" value="ECO:0007669"/>
    <property type="project" value="TreeGrafter"/>
</dbReference>
<comment type="similarity">
    <text evidence="1">Belongs to the AIDA family.</text>
</comment>
<dbReference type="GO" id="GO:0016020">
    <property type="term" value="C:membrane"/>
    <property type="evidence" value="ECO:0007669"/>
    <property type="project" value="TreeGrafter"/>
</dbReference>
<keyword evidence="4" id="KW-1185">Reference proteome</keyword>
<dbReference type="Proteomes" id="UP000011518">
    <property type="component" value="Unassembled WGS sequence"/>
</dbReference>
<evidence type="ECO:0000256" key="1">
    <source>
        <dbReference type="PROSITE-ProRule" id="PRU01259"/>
    </source>
</evidence>
<dbReference type="AlphaFoldDB" id="L9KXD1"/>
<dbReference type="InterPro" id="IPR025939">
    <property type="entry name" value="Aida_C"/>
</dbReference>
<dbReference type="Gene3D" id="2.60.40.150">
    <property type="entry name" value="C2 domain"/>
    <property type="match status" value="1"/>
</dbReference>
<dbReference type="Pfam" id="PF14186">
    <property type="entry name" value="Aida_C2"/>
    <property type="match status" value="1"/>
</dbReference>
<gene>
    <name evidence="3" type="ORF">TREES_T100000337</name>
</gene>
<dbReference type="PANTHER" id="PTHR28654:SF1">
    <property type="entry name" value="AXIN INTERACTOR, DORSALIZATION-ASSOCIATED PROTEIN"/>
    <property type="match status" value="1"/>
</dbReference>
<reference evidence="4" key="2">
    <citation type="journal article" date="2013" name="Nat. Commun.">
        <title>Genome of the Chinese tree shrew.</title>
        <authorList>
            <person name="Fan Y."/>
            <person name="Huang Z.Y."/>
            <person name="Cao C.C."/>
            <person name="Chen C.S."/>
            <person name="Chen Y.X."/>
            <person name="Fan D.D."/>
            <person name="He J."/>
            <person name="Hou H.L."/>
            <person name="Hu L."/>
            <person name="Hu X.T."/>
            <person name="Jiang X.T."/>
            <person name="Lai R."/>
            <person name="Lang Y.S."/>
            <person name="Liang B."/>
            <person name="Liao S.G."/>
            <person name="Mu D."/>
            <person name="Ma Y.Y."/>
            <person name="Niu Y.Y."/>
            <person name="Sun X.Q."/>
            <person name="Xia J.Q."/>
            <person name="Xiao J."/>
            <person name="Xiong Z.Q."/>
            <person name="Xu L."/>
            <person name="Yang L."/>
            <person name="Zhang Y."/>
            <person name="Zhao W."/>
            <person name="Zhao X.D."/>
            <person name="Zheng Y.T."/>
            <person name="Zhou J.M."/>
            <person name="Zhu Y.B."/>
            <person name="Zhang G.J."/>
            <person name="Wang J."/>
            <person name="Yao Y.G."/>
        </authorList>
    </citation>
    <scope>NUCLEOTIDE SEQUENCE [LARGE SCALE GENOMIC DNA]</scope>
</reference>
<evidence type="ECO:0000313" key="3">
    <source>
        <dbReference type="EMBL" id="ELW67575.1"/>
    </source>
</evidence>
<protein>
    <submittedName>
        <fullName evidence="3">Axin interactor, dorsalization-associated protein</fullName>
    </submittedName>
</protein>
<name>L9KXD1_TUPCH</name>
<accession>L9KXD1</accession>
<feature type="domain" description="C2 Aida-type" evidence="2">
    <location>
        <begin position="1"/>
        <end position="81"/>
    </location>
</feature>
<proteinExistence type="inferred from homology"/>
<dbReference type="EMBL" id="KB320606">
    <property type="protein sequence ID" value="ELW67575.1"/>
    <property type="molecule type" value="Genomic_DNA"/>
</dbReference>
<dbReference type="InterPro" id="IPR035892">
    <property type="entry name" value="C2_domain_sf"/>
</dbReference>
<sequence length="81" mass="9292">MMLLMIRIEKISLKDAEQRIDRCITVSVKDLNGIDLTPVQDTLVASRKQDTYVHFNVDIECQKHAEKITKAVELTHLVISQ</sequence>
<evidence type="ECO:0000259" key="2">
    <source>
        <dbReference type="PROSITE" id="PS51911"/>
    </source>
</evidence>
<dbReference type="PROSITE" id="PS51911">
    <property type="entry name" value="C2_AIDA"/>
    <property type="match status" value="1"/>
</dbReference>
<organism evidence="3 4">
    <name type="scientific">Tupaia chinensis</name>
    <name type="common">Chinese tree shrew</name>
    <name type="synonym">Tupaia belangeri chinensis</name>
    <dbReference type="NCBI Taxonomy" id="246437"/>
    <lineage>
        <taxon>Eukaryota</taxon>
        <taxon>Metazoa</taxon>
        <taxon>Chordata</taxon>
        <taxon>Craniata</taxon>
        <taxon>Vertebrata</taxon>
        <taxon>Euteleostomi</taxon>
        <taxon>Mammalia</taxon>
        <taxon>Eutheria</taxon>
        <taxon>Euarchontoglires</taxon>
        <taxon>Scandentia</taxon>
        <taxon>Tupaiidae</taxon>
        <taxon>Tupaia</taxon>
    </lineage>
</organism>
<dbReference type="GO" id="GO:0048264">
    <property type="term" value="P:determination of ventral identity"/>
    <property type="evidence" value="ECO:0007669"/>
    <property type="project" value="TreeGrafter"/>
</dbReference>
<reference evidence="4" key="1">
    <citation type="submission" date="2012-07" db="EMBL/GenBank/DDBJ databases">
        <title>Genome of the Chinese tree shrew, a rising model animal genetically related to primates.</title>
        <authorList>
            <person name="Zhang G."/>
            <person name="Fan Y."/>
            <person name="Yao Y."/>
            <person name="Huang Z."/>
        </authorList>
    </citation>
    <scope>NUCLEOTIDE SEQUENCE [LARGE SCALE GENOMIC DNA]</scope>
</reference>
<evidence type="ECO:0000313" key="4">
    <source>
        <dbReference type="Proteomes" id="UP000011518"/>
    </source>
</evidence>
<dbReference type="InParanoid" id="L9KXD1"/>
<dbReference type="PANTHER" id="PTHR28654">
    <property type="entry name" value="AXIN INTERACTOR, DORSALIZATION-ASSOCIATED PROTEIN"/>
    <property type="match status" value="1"/>
</dbReference>